<evidence type="ECO:0000259" key="13">
    <source>
        <dbReference type="PROSITE" id="PS50011"/>
    </source>
</evidence>
<dbReference type="Gene3D" id="3.30.200.20">
    <property type="entry name" value="Phosphorylase Kinase, domain 1"/>
    <property type="match status" value="1"/>
</dbReference>
<dbReference type="PANTHER" id="PTHR24056:SF222">
    <property type="entry name" value="CYCLIN-DEPENDENT KINASE-LIKE 1"/>
    <property type="match status" value="1"/>
</dbReference>
<evidence type="ECO:0000256" key="3">
    <source>
        <dbReference type="ARBA" id="ARBA00022527"/>
    </source>
</evidence>
<evidence type="ECO:0000256" key="8">
    <source>
        <dbReference type="ARBA" id="ARBA00047811"/>
    </source>
</evidence>
<dbReference type="GO" id="GO:0004693">
    <property type="term" value="F:cyclin-dependent protein serine/threonine kinase activity"/>
    <property type="evidence" value="ECO:0007669"/>
    <property type="project" value="UniProtKB-EC"/>
</dbReference>
<dbReference type="GO" id="GO:0005524">
    <property type="term" value="F:ATP binding"/>
    <property type="evidence" value="ECO:0007669"/>
    <property type="project" value="UniProtKB-UniRule"/>
</dbReference>
<dbReference type="EMBL" id="JACSEA010000001">
    <property type="protein sequence ID" value="KAF7412740.1"/>
    <property type="molecule type" value="Genomic_DNA"/>
</dbReference>
<dbReference type="InterPro" id="IPR050108">
    <property type="entry name" value="CDK"/>
</dbReference>
<dbReference type="InterPro" id="IPR036770">
    <property type="entry name" value="Ankyrin_rpt-contain_sf"/>
</dbReference>
<dbReference type="InterPro" id="IPR002110">
    <property type="entry name" value="Ankyrin_rpt"/>
</dbReference>
<evidence type="ECO:0000313" key="14">
    <source>
        <dbReference type="EMBL" id="KAF7412740.1"/>
    </source>
</evidence>
<reference evidence="14" key="1">
    <citation type="journal article" date="2020" name="G3 (Bethesda)">
        <title>High-Quality Assemblies for Three Invasive Social Wasps from the &lt;i&gt;Vespula&lt;/i&gt; Genus.</title>
        <authorList>
            <person name="Harrop T.W.R."/>
            <person name="Guhlin J."/>
            <person name="McLaughlin G.M."/>
            <person name="Permina E."/>
            <person name="Stockwell P."/>
            <person name="Gilligan J."/>
            <person name="Le Lec M.F."/>
            <person name="Gruber M.A.M."/>
            <person name="Quinn O."/>
            <person name="Lovegrove M."/>
            <person name="Duncan E.J."/>
            <person name="Remnant E.J."/>
            <person name="Van Eeckhoven J."/>
            <person name="Graham B."/>
            <person name="Knapp R.A."/>
            <person name="Langford K.W."/>
            <person name="Kronenberg Z."/>
            <person name="Press M.O."/>
            <person name="Eacker S.M."/>
            <person name="Wilson-Rankin E.E."/>
            <person name="Purcell J."/>
            <person name="Lester P.J."/>
            <person name="Dearden P.K."/>
        </authorList>
    </citation>
    <scope>NUCLEOTIDE SEQUENCE</scope>
    <source>
        <strain evidence="14">Marl-1</strain>
    </source>
</reference>
<dbReference type="Pfam" id="PF12796">
    <property type="entry name" value="Ank_2"/>
    <property type="match status" value="3"/>
</dbReference>
<evidence type="ECO:0000256" key="4">
    <source>
        <dbReference type="ARBA" id="ARBA00022679"/>
    </source>
</evidence>
<feature type="region of interest" description="Disordered" evidence="12">
    <location>
        <begin position="932"/>
        <end position="979"/>
    </location>
</feature>
<feature type="region of interest" description="Disordered" evidence="12">
    <location>
        <begin position="1994"/>
        <end position="2019"/>
    </location>
</feature>
<proteinExistence type="inferred from homology"/>
<dbReference type="PROSITE" id="PS50297">
    <property type="entry name" value="ANK_REP_REGION"/>
    <property type="match status" value="5"/>
</dbReference>
<feature type="region of interest" description="Disordered" evidence="12">
    <location>
        <begin position="1120"/>
        <end position="1156"/>
    </location>
</feature>
<keyword evidence="10" id="KW-0040">ANK repeat</keyword>
<dbReference type="PROSITE" id="PS00108">
    <property type="entry name" value="PROTEIN_KINASE_ST"/>
    <property type="match status" value="1"/>
</dbReference>
<comment type="catalytic activity">
    <reaction evidence="8">
        <text>L-threonyl-[protein] + ATP = O-phospho-L-threonyl-[protein] + ADP + H(+)</text>
        <dbReference type="Rhea" id="RHEA:46608"/>
        <dbReference type="Rhea" id="RHEA-COMP:11060"/>
        <dbReference type="Rhea" id="RHEA-COMP:11605"/>
        <dbReference type="ChEBI" id="CHEBI:15378"/>
        <dbReference type="ChEBI" id="CHEBI:30013"/>
        <dbReference type="ChEBI" id="CHEBI:30616"/>
        <dbReference type="ChEBI" id="CHEBI:61977"/>
        <dbReference type="ChEBI" id="CHEBI:456216"/>
        <dbReference type="EC" id="2.7.11.22"/>
    </reaction>
</comment>
<dbReference type="FunFam" id="3.30.200.20:FF:000049">
    <property type="entry name" value="cyclin-dependent kinase-like 1 isoform X1"/>
    <property type="match status" value="1"/>
</dbReference>
<protein>
    <recommendedName>
        <fullName evidence="2">cyclin-dependent kinase</fullName>
        <ecNumber evidence="2">2.7.11.22</ecNumber>
    </recommendedName>
</protein>
<feature type="compositionally biased region" description="Basic and acidic residues" evidence="12">
    <location>
        <begin position="580"/>
        <end position="599"/>
    </location>
</feature>
<dbReference type="InterPro" id="IPR011009">
    <property type="entry name" value="Kinase-like_dom_sf"/>
</dbReference>
<dbReference type="GO" id="GO:0005634">
    <property type="term" value="C:nucleus"/>
    <property type="evidence" value="ECO:0007669"/>
    <property type="project" value="TreeGrafter"/>
</dbReference>
<evidence type="ECO:0000256" key="6">
    <source>
        <dbReference type="ARBA" id="ARBA00022777"/>
    </source>
</evidence>
<feature type="repeat" description="ANK" evidence="10">
    <location>
        <begin position="286"/>
        <end position="308"/>
    </location>
</feature>
<dbReference type="PRINTS" id="PR01415">
    <property type="entry name" value="ANKYRIN"/>
</dbReference>
<dbReference type="Proteomes" id="UP000614350">
    <property type="component" value="Unassembled WGS sequence"/>
</dbReference>
<dbReference type="Pfam" id="PF13637">
    <property type="entry name" value="Ank_4"/>
    <property type="match status" value="1"/>
</dbReference>
<feature type="compositionally biased region" description="Basic and acidic residues" evidence="12">
    <location>
        <begin position="662"/>
        <end position="689"/>
    </location>
</feature>
<keyword evidence="15" id="KW-1185">Reference proteome</keyword>
<evidence type="ECO:0000256" key="2">
    <source>
        <dbReference type="ARBA" id="ARBA00012425"/>
    </source>
</evidence>
<feature type="compositionally biased region" description="Polar residues" evidence="12">
    <location>
        <begin position="733"/>
        <end position="749"/>
    </location>
</feature>
<name>A0A834NJS1_VESVU</name>
<accession>A0A834NJS1</accession>
<keyword evidence="3" id="KW-0723">Serine/threonine-protein kinase</keyword>
<dbReference type="PROSITE" id="PS50088">
    <property type="entry name" value="ANK_REPEAT"/>
    <property type="match status" value="7"/>
</dbReference>
<dbReference type="SUPFAM" id="SSF56112">
    <property type="entry name" value="Protein kinase-like (PK-like)"/>
    <property type="match status" value="1"/>
</dbReference>
<evidence type="ECO:0000313" key="15">
    <source>
        <dbReference type="Proteomes" id="UP000614350"/>
    </source>
</evidence>
<dbReference type="SMART" id="SM00248">
    <property type="entry name" value="ANK"/>
    <property type="match status" value="11"/>
</dbReference>
<evidence type="ECO:0000256" key="10">
    <source>
        <dbReference type="PROSITE-ProRule" id="PRU00023"/>
    </source>
</evidence>
<feature type="region of interest" description="Disordered" evidence="12">
    <location>
        <begin position="709"/>
        <end position="751"/>
    </location>
</feature>
<organism evidence="14 15">
    <name type="scientific">Vespula vulgaris</name>
    <name type="common">Yellow jacket</name>
    <name type="synonym">Wasp</name>
    <dbReference type="NCBI Taxonomy" id="7454"/>
    <lineage>
        <taxon>Eukaryota</taxon>
        <taxon>Metazoa</taxon>
        <taxon>Ecdysozoa</taxon>
        <taxon>Arthropoda</taxon>
        <taxon>Hexapoda</taxon>
        <taxon>Insecta</taxon>
        <taxon>Pterygota</taxon>
        <taxon>Neoptera</taxon>
        <taxon>Endopterygota</taxon>
        <taxon>Hymenoptera</taxon>
        <taxon>Apocrita</taxon>
        <taxon>Aculeata</taxon>
        <taxon>Vespoidea</taxon>
        <taxon>Vespidae</taxon>
        <taxon>Vespinae</taxon>
        <taxon>Vespula</taxon>
    </lineage>
</organism>
<dbReference type="PROSITE" id="PS00107">
    <property type="entry name" value="PROTEIN_KINASE_ATP"/>
    <property type="match status" value="1"/>
</dbReference>
<evidence type="ECO:0000256" key="9">
    <source>
        <dbReference type="ARBA" id="ARBA00048367"/>
    </source>
</evidence>
<dbReference type="FunFam" id="1.10.510.10:FF:000624">
    <property type="entry name" value="Mitogen-activated protein kinase"/>
    <property type="match status" value="1"/>
</dbReference>
<keyword evidence="6" id="KW-0418">Kinase</keyword>
<keyword evidence="7 11" id="KW-0067">ATP-binding</keyword>
<feature type="domain" description="Protein kinase" evidence="13">
    <location>
        <begin position="1644"/>
        <end position="1928"/>
    </location>
</feature>
<keyword evidence="5 11" id="KW-0547">Nucleotide-binding</keyword>
<feature type="repeat" description="ANK" evidence="10">
    <location>
        <begin position="138"/>
        <end position="170"/>
    </location>
</feature>
<feature type="compositionally biased region" description="Polar residues" evidence="12">
    <location>
        <begin position="1994"/>
        <end position="2007"/>
    </location>
</feature>
<dbReference type="Gene3D" id="1.10.510.10">
    <property type="entry name" value="Transferase(Phosphotransferase) domain 1"/>
    <property type="match status" value="1"/>
</dbReference>
<feature type="region of interest" description="Disordered" evidence="12">
    <location>
        <begin position="546"/>
        <end position="633"/>
    </location>
</feature>
<feature type="compositionally biased region" description="Basic and acidic residues" evidence="12">
    <location>
        <begin position="553"/>
        <end position="566"/>
    </location>
</feature>
<dbReference type="Pfam" id="PF00069">
    <property type="entry name" value="Pkinase"/>
    <property type="match status" value="1"/>
</dbReference>
<comment type="caution">
    <text evidence="14">The sequence shown here is derived from an EMBL/GenBank/DDBJ whole genome shotgun (WGS) entry which is preliminary data.</text>
</comment>
<comment type="similarity">
    <text evidence="1">Belongs to the protein kinase superfamily. CMGC Ser/Thr protein kinase family. CDC2/CDKX subfamily.</text>
</comment>
<evidence type="ECO:0000256" key="1">
    <source>
        <dbReference type="ARBA" id="ARBA00006485"/>
    </source>
</evidence>
<comment type="catalytic activity">
    <reaction evidence="9">
        <text>L-seryl-[protein] + ATP = O-phospho-L-seryl-[protein] + ADP + H(+)</text>
        <dbReference type="Rhea" id="RHEA:17989"/>
        <dbReference type="Rhea" id="RHEA-COMP:9863"/>
        <dbReference type="Rhea" id="RHEA-COMP:11604"/>
        <dbReference type="ChEBI" id="CHEBI:15378"/>
        <dbReference type="ChEBI" id="CHEBI:29999"/>
        <dbReference type="ChEBI" id="CHEBI:30616"/>
        <dbReference type="ChEBI" id="CHEBI:83421"/>
        <dbReference type="ChEBI" id="CHEBI:456216"/>
        <dbReference type="EC" id="2.7.11.22"/>
    </reaction>
</comment>
<dbReference type="InterPro" id="IPR000719">
    <property type="entry name" value="Prot_kinase_dom"/>
</dbReference>
<feature type="compositionally biased region" description="Basic and acidic residues" evidence="12">
    <location>
        <begin position="1120"/>
        <end position="1152"/>
    </location>
</feature>
<gene>
    <name evidence="14" type="ORF">HZH66_001636</name>
</gene>
<evidence type="ECO:0000256" key="7">
    <source>
        <dbReference type="ARBA" id="ARBA00022840"/>
    </source>
</evidence>
<dbReference type="SUPFAM" id="SSF48403">
    <property type="entry name" value="Ankyrin repeat"/>
    <property type="match status" value="1"/>
</dbReference>
<feature type="repeat" description="ANK" evidence="10">
    <location>
        <begin position="420"/>
        <end position="452"/>
    </location>
</feature>
<feature type="repeat" description="ANK" evidence="10">
    <location>
        <begin position="204"/>
        <end position="250"/>
    </location>
</feature>
<evidence type="ECO:0000256" key="12">
    <source>
        <dbReference type="SAM" id="MobiDB-lite"/>
    </source>
</evidence>
<feature type="compositionally biased region" description="Basic residues" evidence="12">
    <location>
        <begin position="600"/>
        <end position="609"/>
    </location>
</feature>
<feature type="compositionally biased region" description="Basic and acidic residues" evidence="12">
    <location>
        <begin position="718"/>
        <end position="728"/>
    </location>
</feature>
<feature type="repeat" description="ANK" evidence="10">
    <location>
        <begin position="320"/>
        <end position="352"/>
    </location>
</feature>
<dbReference type="InterPro" id="IPR008271">
    <property type="entry name" value="Ser/Thr_kinase_AS"/>
</dbReference>
<feature type="repeat" description="ANK" evidence="10">
    <location>
        <begin position="171"/>
        <end position="203"/>
    </location>
</feature>
<feature type="compositionally biased region" description="Basic residues" evidence="12">
    <location>
        <begin position="651"/>
        <end position="661"/>
    </location>
</feature>
<feature type="region of interest" description="Disordered" evidence="12">
    <location>
        <begin position="651"/>
        <end position="693"/>
    </location>
</feature>
<feature type="binding site" evidence="11">
    <location>
        <position position="1674"/>
    </location>
    <ligand>
        <name>ATP</name>
        <dbReference type="ChEBI" id="CHEBI:30616"/>
    </ligand>
</feature>
<dbReference type="EC" id="2.7.11.22" evidence="2"/>
<feature type="repeat" description="ANK" evidence="10">
    <location>
        <begin position="353"/>
        <end position="385"/>
    </location>
</feature>
<feature type="region of interest" description="Disordered" evidence="12">
    <location>
        <begin position="1196"/>
        <end position="1242"/>
    </location>
</feature>
<dbReference type="PROSITE" id="PS50011">
    <property type="entry name" value="PROTEIN_KINASE_DOM"/>
    <property type="match status" value="1"/>
</dbReference>
<evidence type="ECO:0000256" key="11">
    <source>
        <dbReference type="PROSITE-ProRule" id="PRU10141"/>
    </source>
</evidence>
<sequence>MDTKTPPIPLKLPEKAQTKKQERLADLSLPPLTPSTNHRQKLKPVVNPWSRDYSYPTCYQNHHKERPYRVLQIGATPLMHACQQADRHKVLRLLREQEESIGYRDRTLRSALHYCMDAGTGGAVASAAPELVNAPDAEGHTPLHLAVIAGDTQLVAVLLANGADVNAKDLEGHSVLHWATVCGEAECVRLILAAGARPSTPDLRGGSPLHYAAQCCGAAATAELAVPKKVGLKVLQTLIEFGADVNAKDEDGRQAILWAASAGSVEAVLALARAGGAAAAGASDKDGLTALHCAASRGHARCVEALINFCGSQPDHVDDNGCSALHYAATLGHADATSLILKLGADPNRQDRKGRTPALCAAAKGQLETLKILAQHGGSLHARTVRGTGVAHEAAASGRIELLKWLAKKRPSMLDIATQDGKTPLHVAALHGHLDACKVLLDHGARINAILRTNKGNTMTALDAALYRGHRDCAKLIQMHGGTTAQRLKDHRATSIGKVFSAKLRVERTESGTDTEDSPPRWDHGLKAPRVYYEERWIEKRTRKRGNSKKLLRRDSRSFSEEEVRLSKKASSRKERQRRSRSESARYDENGMGTDEKLIRKGRKRRLRGRSKDDYSESSINYSDDSLQEDSRKNGTVRTFFRRKLERRRSKCRADKIKKRSRSEVEASRVNRKHLQSETKSDQDEHSGTDDSLEVIVVRTSVEKKKCEKIVSGGKSKMSKENSKDGRIRGSRKCNTQSQKSEYSESTIPSDKVYDKASDKISEEDHRPYLDREEKEERRYKNVVGVDEVASKSSTSEDMGMSFVESRYHHRDVTDSTSHETVERVLVTAMVHKDQGPDTPKSTIEISKEVTFEDGSEKEMTDKNCEELQSKVDDVCAKSEQLSNSLVTKAKDLKKGLENMRCGIKDKNDDSERNDDNKMIGDVEAVEVEGRLCAKQVNEPERTSSDSQEERLRSTQDQQQEMEHQENSFLSKNTEGDRKILDTSSSAAKDVASGMDAVNDRLASDIDLQVHTLEGSFREEMPTLELEKLSKVESEKQKTEEVTGTIVSKEEHDINGTLEKDVGLEILENTAPVESCKENIITDGFGLSSKESFKTRQEKRQSELSSSSFDAPFSNDFFSEDKEQVDSARGKSVDLSSDSRDSILMRDGENDFSRTNTPVLAKSSVLEVKSDGHKAPREPNKVKIVQIDASTKSFTNEEKALSSKGKQAHLKDIDDKNGSPTTTTRRSRCSRASTRKQMDETECHSNVTKASNKIKNLFDKSGERSLDRSAIVAVIESPEWDEEDEEIDKEIRKVIEEDGERDTEPEENNEMGVIRVLPGTSEEDAYRSLDIDKSRNSGIVTLPQVQRRLCTHSRKIPKIPAEDQRLRQCMKQCRRDSGGRDSGIEPSPRISRIPKRRSVADYSKTEKHHALNVDTVTRDVQISLRRYHLERKIFFQLMELKRLQIRHGRANEQVLVKRQVESFHKAGMTGPTLGVAKYDQPLTFRHFEAFLYEQLRKLQRRPATPNFCTDAKYCTQKTHRCHHATTAYTSVPVYTYIGGEVQEQTDHFPKIETRGKGQMTVEVTHGDEKQVIALPAERLDCTKRYFVTFTVRGENQGTTKLHKRLVSGFRMEKWLQDSTLWLFGSTLPLLPRRSRAPSKAMERYERLARLGEGSYGVVFQCKDRHTGKLVAVKKFQQTEDDPLIRKIALREIRLLKNLKHPNLVNLLEVFRRKRKLHLVFEYCEHTLLNEMEKFPYGCPDLMIKQLTWQILQGIAYCHRLGCVHRDVKPENILITAEGVVKLCDFGFARMLSPGENYTEYVATRWYRAPELLVGDTQYGTPVDVWAIGCVFAELIRGEALWPGKSDVDQLYLIRRTVGDLLPRHIAIFQQNEFFAGITLPSPQKLVPFKDVFPDRPSTLLQIDFLEKCLDKDPNVRWTCEQLLQHGYFENFHFKIPDVELEEFEKLKKYRDRSRLSQINSHAVEDHGYRTDNSKYNQMLLPQLPQMNVVAHGQNDNRPKSTTMQHQQGFDHLPTIRGCN</sequence>
<dbReference type="InterPro" id="IPR017441">
    <property type="entry name" value="Protein_kinase_ATP_BS"/>
</dbReference>
<dbReference type="SMART" id="SM00220">
    <property type="entry name" value="S_TKc"/>
    <property type="match status" value="1"/>
</dbReference>
<dbReference type="PANTHER" id="PTHR24056">
    <property type="entry name" value="CELL DIVISION PROTEIN KINASE"/>
    <property type="match status" value="1"/>
</dbReference>
<evidence type="ECO:0000256" key="5">
    <source>
        <dbReference type="ARBA" id="ARBA00022741"/>
    </source>
</evidence>
<feature type="compositionally biased region" description="Basic residues" evidence="12">
    <location>
        <begin position="567"/>
        <end position="579"/>
    </location>
</feature>
<dbReference type="Gene3D" id="1.25.40.20">
    <property type="entry name" value="Ankyrin repeat-containing domain"/>
    <property type="match status" value="4"/>
</dbReference>
<feature type="compositionally biased region" description="Basic and acidic residues" evidence="12">
    <location>
        <begin position="932"/>
        <end position="954"/>
    </location>
</feature>
<keyword evidence="4" id="KW-0808">Transferase</keyword>